<evidence type="ECO:0000256" key="3">
    <source>
        <dbReference type="ARBA" id="ARBA00022691"/>
    </source>
</evidence>
<dbReference type="NCBIfam" id="TIGR00536">
    <property type="entry name" value="hemK_fam"/>
    <property type="match status" value="1"/>
</dbReference>
<dbReference type="Gene3D" id="3.40.50.150">
    <property type="entry name" value="Vaccinia Virus protein VP39"/>
    <property type="match status" value="1"/>
</dbReference>
<dbReference type="RefSeq" id="WP_367965940.1">
    <property type="nucleotide sequence ID" value="NZ_JBAKFJ010000001.1"/>
</dbReference>
<dbReference type="NCBIfam" id="TIGR03534">
    <property type="entry name" value="RF_mod_PrmC"/>
    <property type="match status" value="1"/>
</dbReference>
<dbReference type="PANTHER" id="PTHR18895:SF74">
    <property type="entry name" value="MTRF1L RELEASE FACTOR GLUTAMINE METHYLTRANSFERASE"/>
    <property type="match status" value="1"/>
</dbReference>
<dbReference type="PROSITE" id="PS00092">
    <property type="entry name" value="N6_MTASE"/>
    <property type="match status" value="1"/>
</dbReference>
<sequence length="280" mass="30336">MKPATLAEARRWGIDQLAATSPSAAIDTDCLLAAATDLDPVQLRAWPETPLDAAAWQRFRRSMARRRAGEPVAYLLGRRAFMDFELTITPAVLIPRPETEHLVEAALEQPTDRVLELGTGSGCIAIALARAWPDTRIDAVDRSRGALAVARGNADALGITSIRFLAGDWYGPVTTDRYGLIVSNPPYIADHEPEPDRDDARFEPRGALRAGADGLEALDTIIAAAPRHLRPGGTIWLEHGHRQAPAIRDRLAAQGFSGIESRFDLAGHERVTGGVLEHPA</sequence>
<comment type="catalytic activity">
    <reaction evidence="4 5">
        <text>L-glutaminyl-[peptide chain release factor] + S-adenosyl-L-methionine = N(5)-methyl-L-glutaminyl-[peptide chain release factor] + S-adenosyl-L-homocysteine + H(+)</text>
        <dbReference type="Rhea" id="RHEA:42896"/>
        <dbReference type="Rhea" id="RHEA-COMP:10271"/>
        <dbReference type="Rhea" id="RHEA-COMP:10272"/>
        <dbReference type="ChEBI" id="CHEBI:15378"/>
        <dbReference type="ChEBI" id="CHEBI:30011"/>
        <dbReference type="ChEBI" id="CHEBI:57856"/>
        <dbReference type="ChEBI" id="CHEBI:59789"/>
        <dbReference type="ChEBI" id="CHEBI:61891"/>
        <dbReference type="EC" id="2.1.1.297"/>
    </reaction>
</comment>
<dbReference type="Gene3D" id="1.10.8.10">
    <property type="entry name" value="DNA helicase RuvA subunit, C-terminal domain"/>
    <property type="match status" value="1"/>
</dbReference>
<name>A0ABV3S7Z5_9GAMM</name>
<protein>
    <recommendedName>
        <fullName evidence="5">Release factor glutamine methyltransferase</fullName>
        <shortName evidence="5">RF MTase</shortName>
        <ecNumber evidence="5">2.1.1.297</ecNumber>
    </recommendedName>
    <alternativeName>
        <fullName evidence="5">N5-glutamine methyltransferase PrmC</fullName>
    </alternativeName>
    <alternativeName>
        <fullName evidence="5">Protein-(glutamine-N5) MTase PrmC</fullName>
    </alternativeName>
    <alternativeName>
        <fullName evidence="5">Protein-glutamine N-methyltransferase PrmC</fullName>
    </alternativeName>
</protein>
<dbReference type="PANTHER" id="PTHR18895">
    <property type="entry name" value="HEMK METHYLTRANSFERASE"/>
    <property type="match status" value="1"/>
</dbReference>
<evidence type="ECO:0000256" key="4">
    <source>
        <dbReference type="ARBA" id="ARBA00048391"/>
    </source>
</evidence>
<comment type="similarity">
    <text evidence="5">Belongs to the protein N5-glutamine methyltransferase family. PrmC subfamily.</text>
</comment>
<dbReference type="SUPFAM" id="SSF53335">
    <property type="entry name" value="S-adenosyl-L-methionine-dependent methyltransferases"/>
    <property type="match status" value="1"/>
</dbReference>
<dbReference type="InterPro" id="IPR019874">
    <property type="entry name" value="RF_methyltr_PrmC"/>
</dbReference>
<evidence type="ECO:0000256" key="5">
    <source>
        <dbReference type="HAMAP-Rule" id="MF_02126"/>
    </source>
</evidence>
<keyword evidence="2 5" id="KW-0808">Transferase</keyword>
<keyword evidence="1 5" id="KW-0489">Methyltransferase</keyword>
<gene>
    <name evidence="5 8" type="primary">prmC</name>
    <name evidence="8" type="ORF">V6X64_00400</name>
</gene>
<keyword evidence="9" id="KW-1185">Reference proteome</keyword>
<evidence type="ECO:0000313" key="8">
    <source>
        <dbReference type="EMBL" id="MEX0385455.1"/>
    </source>
</evidence>
<evidence type="ECO:0000259" key="7">
    <source>
        <dbReference type="Pfam" id="PF17827"/>
    </source>
</evidence>
<evidence type="ECO:0000313" key="9">
    <source>
        <dbReference type="Proteomes" id="UP001556653"/>
    </source>
</evidence>
<dbReference type="InterPro" id="IPR029063">
    <property type="entry name" value="SAM-dependent_MTases_sf"/>
</dbReference>
<dbReference type="Pfam" id="PF17827">
    <property type="entry name" value="PrmC_N"/>
    <property type="match status" value="1"/>
</dbReference>
<feature type="binding site" evidence="5">
    <location>
        <begin position="184"/>
        <end position="187"/>
    </location>
    <ligand>
        <name>substrate</name>
    </ligand>
</feature>
<keyword evidence="3 5" id="KW-0949">S-adenosyl-L-methionine</keyword>
<dbReference type="InterPro" id="IPR050320">
    <property type="entry name" value="N5-glutamine_MTase"/>
</dbReference>
<dbReference type="Pfam" id="PF05175">
    <property type="entry name" value="MTS"/>
    <property type="match status" value="1"/>
</dbReference>
<dbReference type="GO" id="GO:0102559">
    <property type="term" value="F:peptide chain release factor N(5)-glutamine methyltransferase activity"/>
    <property type="evidence" value="ECO:0007669"/>
    <property type="project" value="UniProtKB-EC"/>
</dbReference>
<dbReference type="InterPro" id="IPR004556">
    <property type="entry name" value="HemK-like"/>
</dbReference>
<dbReference type="EC" id="2.1.1.297" evidence="5"/>
<comment type="function">
    <text evidence="5">Methylates the class 1 translation termination release factors RF1/PrfA and RF2/PrfB on the glutamine residue of the universally conserved GGQ motif.</text>
</comment>
<accession>A0ABV3S7Z5</accession>
<evidence type="ECO:0000256" key="1">
    <source>
        <dbReference type="ARBA" id="ARBA00022603"/>
    </source>
</evidence>
<feature type="domain" description="Methyltransferase small" evidence="6">
    <location>
        <begin position="100"/>
        <end position="192"/>
    </location>
</feature>
<dbReference type="InterPro" id="IPR002052">
    <property type="entry name" value="DNA_methylase_N6_adenine_CS"/>
</dbReference>
<proteinExistence type="inferred from homology"/>
<dbReference type="InterPro" id="IPR007848">
    <property type="entry name" value="Small_mtfrase_dom"/>
</dbReference>
<dbReference type="Proteomes" id="UP001556653">
    <property type="component" value="Unassembled WGS sequence"/>
</dbReference>
<feature type="binding site" evidence="5">
    <location>
        <position position="169"/>
    </location>
    <ligand>
        <name>S-adenosyl-L-methionine</name>
        <dbReference type="ChEBI" id="CHEBI:59789"/>
    </ligand>
</feature>
<feature type="binding site" evidence="5">
    <location>
        <position position="141"/>
    </location>
    <ligand>
        <name>S-adenosyl-L-methionine</name>
        <dbReference type="ChEBI" id="CHEBI:59789"/>
    </ligand>
</feature>
<dbReference type="InterPro" id="IPR040758">
    <property type="entry name" value="PrmC_N"/>
</dbReference>
<feature type="binding site" evidence="5">
    <location>
        <begin position="118"/>
        <end position="122"/>
    </location>
    <ligand>
        <name>S-adenosyl-L-methionine</name>
        <dbReference type="ChEBI" id="CHEBI:59789"/>
    </ligand>
</feature>
<dbReference type="HAMAP" id="MF_02126">
    <property type="entry name" value="RF_methyltr_PrmC"/>
    <property type="match status" value="1"/>
</dbReference>
<evidence type="ECO:0000256" key="2">
    <source>
        <dbReference type="ARBA" id="ARBA00022679"/>
    </source>
</evidence>
<comment type="caution">
    <text evidence="8">The sequence shown here is derived from an EMBL/GenBank/DDBJ whole genome shotgun (WGS) entry which is preliminary data.</text>
</comment>
<reference evidence="8 9" key="1">
    <citation type="submission" date="2024-02" db="EMBL/GenBank/DDBJ databases">
        <title>New especies of Spiribacter isolated from saline water.</title>
        <authorList>
            <person name="Leon M.J."/>
            <person name="De La Haba R."/>
            <person name="Sanchez-Porro C."/>
            <person name="Ventosa A."/>
        </authorList>
    </citation>
    <scope>NUCLEOTIDE SEQUENCE [LARGE SCALE GENOMIC DNA]</scope>
    <source>
        <strain evidence="9">ag22IC4-227</strain>
    </source>
</reference>
<feature type="domain" description="Release factor glutamine methyltransferase N-terminal" evidence="7">
    <location>
        <begin position="8"/>
        <end position="77"/>
    </location>
</feature>
<dbReference type="EMBL" id="JBAKFJ010000001">
    <property type="protein sequence ID" value="MEX0385455.1"/>
    <property type="molecule type" value="Genomic_DNA"/>
</dbReference>
<dbReference type="CDD" id="cd02440">
    <property type="entry name" value="AdoMet_MTases"/>
    <property type="match status" value="1"/>
</dbReference>
<evidence type="ECO:0000259" key="6">
    <source>
        <dbReference type="Pfam" id="PF05175"/>
    </source>
</evidence>
<dbReference type="GO" id="GO:0032259">
    <property type="term" value="P:methylation"/>
    <property type="evidence" value="ECO:0007669"/>
    <property type="project" value="UniProtKB-KW"/>
</dbReference>
<feature type="binding site" evidence="5">
    <location>
        <position position="184"/>
    </location>
    <ligand>
        <name>S-adenosyl-L-methionine</name>
        <dbReference type="ChEBI" id="CHEBI:59789"/>
    </ligand>
</feature>
<organism evidence="8 9">
    <name type="scientific">Spiribacter onubensis</name>
    <dbReference type="NCBI Taxonomy" id="3122420"/>
    <lineage>
        <taxon>Bacteria</taxon>
        <taxon>Pseudomonadati</taxon>
        <taxon>Pseudomonadota</taxon>
        <taxon>Gammaproteobacteria</taxon>
        <taxon>Chromatiales</taxon>
        <taxon>Ectothiorhodospiraceae</taxon>
        <taxon>Spiribacter</taxon>
    </lineage>
</organism>